<organism evidence="2 3">
    <name type="scientific">Terrimonas ginsenosidimutans</name>
    <dbReference type="NCBI Taxonomy" id="2908004"/>
    <lineage>
        <taxon>Bacteria</taxon>
        <taxon>Pseudomonadati</taxon>
        <taxon>Bacteroidota</taxon>
        <taxon>Chitinophagia</taxon>
        <taxon>Chitinophagales</taxon>
        <taxon>Chitinophagaceae</taxon>
        <taxon>Terrimonas</taxon>
    </lineage>
</organism>
<sequence length="62" mass="7182">MANDKDKKKKEDNPVTKPDPETLHKTDPQENMEGPVSSIMQNIKEEAEENDDKDQKDKKDKK</sequence>
<evidence type="ECO:0000256" key="1">
    <source>
        <dbReference type="SAM" id="MobiDB-lite"/>
    </source>
</evidence>
<accession>A0ABS9KVP2</accession>
<evidence type="ECO:0000313" key="2">
    <source>
        <dbReference type="EMBL" id="MCG2616391.1"/>
    </source>
</evidence>
<comment type="caution">
    <text evidence="2">The sequence shown here is derived from an EMBL/GenBank/DDBJ whole genome shotgun (WGS) entry which is preliminary data.</text>
</comment>
<dbReference type="Proteomes" id="UP001165367">
    <property type="component" value="Unassembled WGS sequence"/>
</dbReference>
<feature type="region of interest" description="Disordered" evidence="1">
    <location>
        <begin position="1"/>
        <end position="62"/>
    </location>
</feature>
<evidence type="ECO:0000313" key="3">
    <source>
        <dbReference type="Proteomes" id="UP001165367"/>
    </source>
</evidence>
<dbReference type="EMBL" id="JAKLTR010000013">
    <property type="protein sequence ID" value="MCG2616391.1"/>
    <property type="molecule type" value="Genomic_DNA"/>
</dbReference>
<dbReference type="RefSeq" id="WP_237874928.1">
    <property type="nucleotide sequence ID" value="NZ_JAKLTR010000013.1"/>
</dbReference>
<gene>
    <name evidence="2" type="ORF">LZZ85_18975</name>
</gene>
<keyword evidence="3" id="KW-1185">Reference proteome</keyword>
<proteinExistence type="predicted"/>
<feature type="compositionally biased region" description="Basic and acidic residues" evidence="1">
    <location>
        <begin position="53"/>
        <end position="62"/>
    </location>
</feature>
<name>A0ABS9KVP2_9BACT</name>
<protein>
    <submittedName>
        <fullName evidence="2">Uncharacterized protein</fullName>
    </submittedName>
</protein>
<reference evidence="2" key="1">
    <citation type="submission" date="2022-01" db="EMBL/GenBank/DDBJ databases">
        <authorList>
            <person name="Jo J.-H."/>
            <person name="Im W.-T."/>
        </authorList>
    </citation>
    <scope>NUCLEOTIDE SEQUENCE</scope>
    <source>
        <strain evidence="2">NA20</strain>
    </source>
</reference>
<feature type="compositionally biased region" description="Basic and acidic residues" evidence="1">
    <location>
        <begin position="1"/>
        <end position="28"/>
    </location>
</feature>